<dbReference type="Proteomes" id="UP000279833">
    <property type="component" value="Unassembled WGS sequence"/>
</dbReference>
<keyword evidence="2" id="KW-1185">Reference proteome</keyword>
<evidence type="ECO:0000313" key="3">
    <source>
        <dbReference type="WBParaSite" id="SCUD_0000324301-mRNA-1"/>
    </source>
</evidence>
<organism evidence="3">
    <name type="scientific">Schistosoma curassoni</name>
    <dbReference type="NCBI Taxonomy" id="6186"/>
    <lineage>
        <taxon>Eukaryota</taxon>
        <taxon>Metazoa</taxon>
        <taxon>Spiralia</taxon>
        <taxon>Lophotrochozoa</taxon>
        <taxon>Platyhelminthes</taxon>
        <taxon>Trematoda</taxon>
        <taxon>Digenea</taxon>
        <taxon>Strigeidida</taxon>
        <taxon>Schistosomatoidea</taxon>
        <taxon>Schistosomatidae</taxon>
        <taxon>Schistosoma</taxon>
    </lineage>
</organism>
<accession>A0A183JKL2</accession>
<reference evidence="1 2" key="2">
    <citation type="submission" date="2018-11" db="EMBL/GenBank/DDBJ databases">
        <authorList>
            <consortium name="Pathogen Informatics"/>
        </authorList>
    </citation>
    <scope>NUCLEOTIDE SEQUENCE [LARGE SCALE GENOMIC DNA]</scope>
    <source>
        <strain evidence="1">Dakar</strain>
        <strain evidence="2">Dakar, Senegal</strain>
    </source>
</reference>
<dbReference type="WBParaSite" id="SCUD_0000324301-mRNA-1">
    <property type="protein sequence ID" value="SCUD_0000324301-mRNA-1"/>
    <property type="gene ID" value="SCUD_0000324301"/>
</dbReference>
<protein>
    <submittedName>
        <fullName evidence="1 3">Uncharacterized protein</fullName>
    </submittedName>
</protein>
<name>A0A183JKL2_9TREM</name>
<gene>
    <name evidence="1" type="ORF">SCUD_LOCUS3242</name>
</gene>
<dbReference type="EMBL" id="UZAK01003580">
    <property type="protein sequence ID" value="VDO80399.1"/>
    <property type="molecule type" value="Genomic_DNA"/>
</dbReference>
<reference evidence="3" key="1">
    <citation type="submission" date="2016-06" db="UniProtKB">
        <authorList>
            <consortium name="WormBaseParasite"/>
        </authorList>
    </citation>
    <scope>IDENTIFICATION</scope>
</reference>
<evidence type="ECO:0000313" key="1">
    <source>
        <dbReference type="EMBL" id="VDO80399.1"/>
    </source>
</evidence>
<proteinExistence type="predicted"/>
<sequence length="48" mass="5441">MGRCSLSNCVFFLSGPSTINDSFTGSRCFCWHTDIYQSVVRKFTNTII</sequence>
<dbReference type="AlphaFoldDB" id="A0A183JKL2"/>
<evidence type="ECO:0000313" key="2">
    <source>
        <dbReference type="Proteomes" id="UP000279833"/>
    </source>
</evidence>